<feature type="transmembrane region" description="Helical" evidence="1">
    <location>
        <begin position="6"/>
        <end position="25"/>
    </location>
</feature>
<feature type="transmembrane region" description="Helical" evidence="1">
    <location>
        <begin position="32"/>
        <end position="53"/>
    </location>
</feature>
<comment type="caution">
    <text evidence="2">The sequence shown here is derived from an EMBL/GenBank/DDBJ whole genome shotgun (WGS) entry which is preliminary data.</text>
</comment>
<protein>
    <submittedName>
        <fullName evidence="2">Uncharacterized protein</fullName>
    </submittedName>
</protein>
<evidence type="ECO:0000313" key="2">
    <source>
        <dbReference type="EMBL" id="MDT2600321.1"/>
    </source>
</evidence>
<dbReference type="EMBL" id="JARPYI010000005">
    <property type="protein sequence ID" value="MDT2600321.1"/>
    <property type="molecule type" value="Genomic_DNA"/>
</dbReference>
<keyword evidence="1" id="KW-0812">Transmembrane</keyword>
<gene>
    <name evidence="2" type="ORF">P7D85_11090</name>
</gene>
<evidence type="ECO:0000256" key="1">
    <source>
        <dbReference type="SAM" id="Phobius"/>
    </source>
</evidence>
<keyword evidence="1" id="KW-0472">Membrane</keyword>
<reference evidence="2 3" key="1">
    <citation type="submission" date="2023-03" db="EMBL/GenBank/DDBJ databases">
        <authorList>
            <person name="Shen W."/>
            <person name="Cai J."/>
        </authorList>
    </citation>
    <scope>NUCLEOTIDE SEQUENCE [LARGE SCALE GENOMIC DNA]</scope>
    <source>
        <strain evidence="2 3">D6-4</strain>
    </source>
</reference>
<organism evidence="2 3">
    <name type="scientific">Enterococcus hulanensis</name>
    <dbReference type="NCBI Taxonomy" id="2559929"/>
    <lineage>
        <taxon>Bacteria</taxon>
        <taxon>Bacillati</taxon>
        <taxon>Bacillota</taxon>
        <taxon>Bacilli</taxon>
        <taxon>Lactobacillales</taxon>
        <taxon>Enterococcaceae</taxon>
        <taxon>Enterococcus</taxon>
    </lineage>
</organism>
<evidence type="ECO:0000313" key="3">
    <source>
        <dbReference type="Proteomes" id="UP001252875"/>
    </source>
</evidence>
<feature type="transmembrane region" description="Helical" evidence="1">
    <location>
        <begin position="59"/>
        <end position="76"/>
    </location>
</feature>
<keyword evidence="1" id="KW-1133">Transmembrane helix</keyword>
<proteinExistence type="predicted"/>
<name>A0ABU3F084_9ENTE</name>
<dbReference type="Proteomes" id="UP001252875">
    <property type="component" value="Unassembled WGS sequence"/>
</dbReference>
<sequence length="85" mass="9323">MLSRDIVAFLICALGAILGAYTIALSGKRPSLAKMFVTVFFSGGSLVFYYYYFEGNQSIILPVVYYGIVVGSALLFSKFKEKLSS</sequence>
<accession>A0ABU3F084</accession>
<dbReference type="RefSeq" id="WP_311822254.1">
    <property type="nucleotide sequence ID" value="NZ_JARPYF010000005.1"/>
</dbReference>
<keyword evidence="3" id="KW-1185">Reference proteome</keyword>